<keyword evidence="3 10" id="KW-0716">Sensory transduction</keyword>
<keyword evidence="12" id="KW-1185">Reference proteome</keyword>
<comment type="subcellular location">
    <subcellularLocation>
        <location evidence="1 10">Cell membrane</location>
        <topology evidence="1 10">Multi-pass membrane protein</topology>
    </subcellularLocation>
</comment>
<comment type="caution">
    <text evidence="10">Lacks conserved residue(s) required for the propagation of feature annotation.</text>
</comment>
<evidence type="ECO:0000256" key="10">
    <source>
        <dbReference type="RuleBase" id="RU351113"/>
    </source>
</evidence>
<evidence type="ECO:0000256" key="9">
    <source>
        <dbReference type="ARBA" id="ARBA00023224"/>
    </source>
</evidence>
<feature type="transmembrane region" description="Helical" evidence="10">
    <location>
        <begin position="29"/>
        <end position="51"/>
    </location>
</feature>
<accession>A0AAW2FAN0</accession>
<keyword evidence="8 10" id="KW-0675">Receptor</keyword>
<feature type="transmembrane region" description="Helical" evidence="10">
    <location>
        <begin position="289"/>
        <end position="306"/>
    </location>
</feature>
<dbReference type="GO" id="GO:0005549">
    <property type="term" value="F:odorant binding"/>
    <property type="evidence" value="ECO:0007669"/>
    <property type="project" value="InterPro"/>
</dbReference>
<name>A0AAW2FAN0_9HYME</name>
<keyword evidence="7 10" id="KW-0472">Membrane</keyword>
<dbReference type="GO" id="GO:0005886">
    <property type="term" value="C:plasma membrane"/>
    <property type="evidence" value="ECO:0007669"/>
    <property type="project" value="UniProtKB-SubCell"/>
</dbReference>
<evidence type="ECO:0000256" key="5">
    <source>
        <dbReference type="ARBA" id="ARBA00022725"/>
    </source>
</evidence>
<evidence type="ECO:0000256" key="3">
    <source>
        <dbReference type="ARBA" id="ARBA00022606"/>
    </source>
</evidence>
<feature type="transmembrane region" description="Helical" evidence="10">
    <location>
        <begin position="253"/>
        <end position="277"/>
    </location>
</feature>
<gene>
    <name evidence="11" type="ORF">PUN28_012110</name>
</gene>
<keyword evidence="9 10" id="KW-0807">Transducer</keyword>
<sequence length="380" mass="43791">MQLLSFNFLIYTYAGIWRPVEWTSTCAKLLYNIFTSVILFLEYFLGLTQFLDILFVIETVDEFVANSLMFASIVIVCSKATIIILRRESIINLVQTLLTAPCKPRNRDEVIIQTKFDNFIRSWSLRYFLLAMSSLTSVTIGSVMNVMHGILPYRVWLPYDLNVPTVFWSISIQQIITLIFATIINVGTETLVFGLFLQTCAQLEIFENRMYKLVTGNTTTESSLASPNKKKKTISEHIQHHLSIYKYAKTVNVIFNQVLFVQFFGSILILCTNVFYMSAHINESQTATLLMYTICMFVQIYIYSWSGNEVILKSTNIGDSIYHLDWTSLSVNEKKELWMIMMRSTIPIKFTSSFLITLSLQTYSNILKTSYSAFNLLQQS</sequence>
<evidence type="ECO:0000313" key="12">
    <source>
        <dbReference type="Proteomes" id="UP001430953"/>
    </source>
</evidence>
<evidence type="ECO:0000256" key="8">
    <source>
        <dbReference type="ARBA" id="ARBA00023170"/>
    </source>
</evidence>
<keyword evidence="6 10" id="KW-1133">Transmembrane helix</keyword>
<dbReference type="PANTHER" id="PTHR21137:SF35">
    <property type="entry name" value="ODORANT RECEPTOR 19A-RELATED"/>
    <property type="match status" value="1"/>
</dbReference>
<comment type="similarity">
    <text evidence="10">Belongs to the insect chemoreceptor superfamily. Heteromeric odorant receptor channel (TC 1.A.69) family.</text>
</comment>
<feature type="transmembrane region" description="Helical" evidence="10">
    <location>
        <begin position="63"/>
        <end position="85"/>
    </location>
</feature>
<keyword evidence="5 10" id="KW-0552">Olfaction</keyword>
<protein>
    <recommendedName>
        <fullName evidence="10">Odorant receptor</fullName>
    </recommendedName>
</protein>
<organism evidence="11 12">
    <name type="scientific">Cardiocondyla obscurior</name>
    <dbReference type="NCBI Taxonomy" id="286306"/>
    <lineage>
        <taxon>Eukaryota</taxon>
        <taxon>Metazoa</taxon>
        <taxon>Ecdysozoa</taxon>
        <taxon>Arthropoda</taxon>
        <taxon>Hexapoda</taxon>
        <taxon>Insecta</taxon>
        <taxon>Pterygota</taxon>
        <taxon>Neoptera</taxon>
        <taxon>Endopterygota</taxon>
        <taxon>Hymenoptera</taxon>
        <taxon>Apocrita</taxon>
        <taxon>Aculeata</taxon>
        <taxon>Formicoidea</taxon>
        <taxon>Formicidae</taxon>
        <taxon>Myrmicinae</taxon>
        <taxon>Cardiocondyla</taxon>
    </lineage>
</organism>
<dbReference type="Pfam" id="PF02949">
    <property type="entry name" value="7tm_6"/>
    <property type="match status" value="1"/>
</dbReference>
<reference evidence="11 12" key="1">
    <citation type="submission" date="2023-03" db="EMBL/GenBank/DDBJ databases">
        <title>High recombination rates correlate with genetic variation in Cardiocondyla obscurior ants.</title>
        <authorList>
            <person name="Errbii M."/>
        </authorList>
    </citation>
    <scope>NUCLEOTIDE SEQUENCE [LARGE SCALE GENOMIC DNA]</scope>
    <source>
        <strain evidence="11">Alpha-2009</strain>
        <tissue evidence="11">Whole body</tissue>
    </source>
</reference>
<dbReference type="Proteomes" id="UP001430953">
    <property type="component" value="Unassembled WGS sequence"/>
</dbReference>
<evidence type="ECO:0000256" key="4">
    <source>
        <dbReference type="ARBA" id="ARBA00022692"/>
    </source>
</evidence>
<evidence type="ECO:0000256" key="2">
    <source>
        <dbReference type="ARBA" id="ARBA00022475"/>
    </source>
</evidence>
<evidence type="ECO:0000256" key="7">
    <source>
        <dbReference type="ARBA" id="ARBA00023136"/>
    </source>
</evidence>
<keyword evidence="4 10" id="KW-0812">Transmembrane</keyword>
<dbReference type="InterPro" id="IPR004117">
    <property type="entry name" value="7tm6_olfct_rcpt"/>
</dbReference>
<keyword evidence="2" id="KW-1003">Cell membrane</keyword>
<dbReference type="GO" id="GO:0007165">
    <property type="term" value="P:signal transduction"/>
    <property type="evidence" value="ECO:0007669"/>
    <property type="project" value="UniProtKB-KW"/>
</dbReference>
<dbReference type="EMBL" id="JADYXP020000012">
    <property type="protein sequence ID" value="KAL0112562.1"/>
    <property type="molecule type" value="Genomic_DNA"/>
</dbReference>
<dbReference type="AlphaFoldDB" id="A0AAW2FAN0"/>
<evidence type="ECO:0000256" key="1">
    <source>
        <dbReference type="ARBA" id="ARBA00004651"/>
    </source>
</evidence>
<dbReference type="GO" id="GO:0004984">
    <property type="term" value="F:olfactory receptor activity"/>
    <property type="evidence" value="ECO:0007669"/>
    <property type="project" value="InterPro"/>
</dbReference>
<feature type="transmembrane region" description="Helical" evidence="10">
    <location>
        <begin position="166"/>
        <end position="186"/>
    </location>
</feature>
<evidence type="ECO:0000256" key="6">
    <source>
        <dbReference type="ARBA" id="ARBA00022989"/>
    </source>
</evidence>
<comment type="caution">
    <text evidence="11">The sequence shown here is derived from an EMBL/GenBank/DDBJ whole genome shotgun (WGS) entry which is preliminary data.</text>
</comment>
<evidence type="ECO:0000313" key="11">
    <source>
        <dbReference type="EMBL" id="KAL0112562.1"/>
    </source>
</evidence>
<proteinExistence type="inferred from homology"/>
<feature type="transmembrane region" description="Helical" evidence="10">
    <location>
        <begin position="125"/>
        <end position="146"/>
    </location>
</feature>
<dbReference type="PANTHER" id="PTHR21137">
    <property type="entry name" value="ODORANT RECEPTOR"/>
    <property type="match status" value="1"/>
</dbReference>